<gene>
    <name evidence="4" type="ORF">GS601_17740</name>
</gene>
<keyword evidence="5" id="KW-1185">Reference proteome</keyword>
<dbReference type="GO" id="GO:0016994">
    <property type="term" value="F:precorrin-6A reductase activity"/>
    <property type="evidence" value="ECO:0007669"/>
    <property type="project" value="InterPro"/>
</dbReference>
<keyword evidence="3 4" id="KW-0560">Oxidoreductase</keyword>
<dbReference type="InterPro" id="IPR003723">
    <property type="entry name" value="Precorrin-6x_reduct"/>
</dbReference>
<dbReference type="PANTHER" id="PTHR36925:SF1">
    <property type="entry name" value="COBALT-PRECORRIN-6A REDUCTASE"/>
    <property type="match status" value="1"/>
</dbReference>
<evidence type="ECO:0000313" key="5">
    <source>
        <dbReference type="Proteomes" id="UP000646053"/>
    </source>
</evidence>
<comment type="caution">
    <text evidence="4">The sequence shown here is derived from an EMBL/GenBank/DDBJ whole genome shotgun (WGS) entry which is preliminary data.</text>
</comment>
<name>A0A8J7Z728_9CYAN</name>
<dbReference type="GO" id="GO:0009236">
    <property type="term" value="P:cobalamin biosynthetic process"/>
    <property type="evidence" value="ECO:0007669"/>
    <property type="project" value="UniProtKB-UniPathway"/>
</dbReference>
<reference evidence="4" key="1">
    <citation type="submission" date="2019-12" db="EMBL/GenBank/DDBJ databases">
        <title>High-Quality draft genome sequences of three cyanobacteria isolated from the limestone walls of the Old Cathedral of Coimbra.</title>
        <authorList>
            <person name="Tiago I."/>
            <person name="Soares F."/>
            <person name="Portugal A."/>
        </authorList>
    </citation>
    <scope>NUCLEOTIDE SEQUENCE</scope>
    <source>
        <strain evidence="4">A</strain>
    </source>
</reference>
<organism evidence="4 5">
    <name type="scientific">Myxacorys almedinensis A</name>
    <dbReference type="NCBI Taxonomy" id="2690445"/>
    <lineage>
        <taxon>Bacteria</taxon>
        <taxon>Bacillati</taxon>
        <taxon>Cyanobacteriota</taxon>
        <taxon>Cyanophyceae</taxon>
        <taxon>Leptolyngbyales</taxon>
        <taxon>Leptolyngbyaceae</taxon>
        <taxon>Myxacorys</taxon>
        <taxon>Myxacorys almedinensis</taxon>
    </lineage>
</organism>
<keyword evidence="2" id="KW-0169">Cobalamin biosynthesis</keyword>
<dbReference type="Proteomes" id="UP000646053">
    <property type="component" value="Unassembled WGS sequence"/>
</dbReference>
<evidence type="ECO:0000256" key="1">
    <source>
        <dbReference type="ARBA" id="ARBA00004953"/>
    </source>
</evidence>
<protein>
    <submittedName>
        <fullName evidence="4">Cobalt-precorrin-6A reductase</fullName>
        <ecNumber evidence="4">1.3.1.106</ecNumber>
    </submittedName>
</protein>
<dbReference type="EC" id="1.3.1.106" evidence="4"/>
<dbReference type="NCBIfam" id="TIGR00715">
    <property type="entry name" value="precor6x_red"/>
    <property type="match status" value="1"/>
</dbReference>
<dbReference type="RefSeq" id="WP_162424631.1">
    <property type="nucleotide sequence ID" value="NZ_WVIE01000024.1"/>
</dbReference>
<dbReference type="UniPathway" id="UPA00148"/>
<proteinExistence type="predicted"/>
<accession>A0A8J7Z728</accession>
<evidence type="ECO:0000256" key="2">
    <source>
        <dbReference type="ARBA" id="ARBA00022573"/>
    </source>
</evidence>
<evidence type="ECO:0000313" key="4">
    <source>
        <dbReference type="EMBL" id="NDJ19106.1"/>
    </source>
</evidence>
<dbReference type="PROSITE" id="PS51014">
    <property type="entry name" value="COBK_CBIJ"/>
    <property type="match status" value="1"/>
</dbReference>
<comment type="pathway">
    <text evidence="1">Cofactor biosynthesis; adenosylcobalamin biosynthesis.</text>
</comment>
<dbReference type="EMBL" id="WVIE01000024">
    <property type="protein sequence ID" value="NDJ19106.1"/>
    <property type="molecule type" value="Genomic_DNA"/>
</dbReference>
<dbReference type="AlphaFoldDB" id="A0A8J7Z728"/>
<sequence>MKRIWLIGGTEESATLARAIAALQFPCVVSVTTESATSLYPIAPSIQVWVGKLDPNELPRFIKKYNIGVVLDASHPFAVEISKNVIRVTQDADAVNPHPVAYLRFERPTLTTDETGVWSIESFEKLLETDWLRGQRVLLTIGYRFLSLFKPWQDKAMLFTRILPSQVAVEAAIEAGFSSDRIIALRPPISYELERSLWRQWQISTVITKASGSPGGEDVKRNVAKELGVKLIVVERPAIAYPQVTNSVTEAIAFLSRIINDRSARIQE</sequence>
<dbReference type="PANTHER" id="PTHR36925">
    <property type="entry name" value="COBALT-PRECORRIN-6A REDUCTASE"/>
    <property type="match status" value="1"/>
</dbReference>
<dbReference type="Pfam" id="PF02571">
    <property type="entry name" value="CbiJ"/>
    <property type="match status" value="1"/>
</dbReference>
<evidence type="ECO:0000256" key="3">
    <source>
        <dbReference type="ARBA" id="ARBA00023002"/>
    </source>
</evidence>
<dbReference type="NCBIfam" id="NF005970">
    <property type="entry name" value="PRK08057.1-4"/>
    <property type="match status" value="1"/>
</dbReference>